<sequence length="51" mass="5682">MPFPYLRGNGNAVSLSHRILAWKRQCGHGNAVSLQTSTKTVNNIDRTIRTT</sequence>
<organism evidence="1 2">
    <name type="scientific">Microcoleus asticus IPMA8</name>
    <dbReference type="NCBI Taxonomy" id="2563858"/>
    <lineage>
        <taxon>Bacteria</taxon>
        <taxon>Bacillati</taxon>
        <taxon>Cyanobacteriota</taxon>
        <taxon>Cyanophyceae</taxon>
        <taxon>Oscillatoriophycideae</taxon>
        <taxon>Oscillatoriales</taxon>
        <taxon>Microcoleaceae</taxon>
        <taxon>Microcoleus</taxon>
        <taxon>Microcoleus asticus</taxon>
    </lineage>
</organism>
<evidence type="ECO:0000313" key="2">
    <source>
        <dbReference type="Proteomes" id="UP000702425"/>
    </source>
</evidence>
<comment type="caution">
    <text evidence="1">The sequence shown here is derived from an EMBL/GenBank/DDBJ whole genome shotgun (WGS) entry which is preliminary data.</text>
</comment>
<protein>
    <submittedName>
        <fullName evidence="1">Uncharacterized protein</fullName>
    </submittedName>
</protein>
<dbReference type="Proteomes" id="UP000702425">
    <property type="component" value="Unassembled WGS sequence"/>
</dbReference>
<gene>
    <name evidence="1" type="ORF">E5S67_00699</name>
</gene>
<dbReference type="EMBL" id="SRRZ01000008">
    <property type="protein sequence ID" value="NQE32982.1"/>
    <property type="molecule type" value="Genomic_DNA"/>
</dbReference>
<evidence type="ECO:0000313" key="1">
    <source>
        <dbReference type="EMBL" id="NQE32982.1"/>
    </source>
</evidence>
<name>A0ABX2CRE8_9CYAN</name>
<keyword evidence="2" id="KW-1185">Reference proteome</keyword>
<proteinExistence type="predicted"/>
<reference evidence="1 2" key="1">
    <citation type="journal article" date="2020" name="Sci. Rep.">
        <title>A novel cyanobacterial geosmin producer, revising GeoA distribution and dispersion patterns in Bacteria.</title>
        <authorList>
            <person name="Churro C."/>
            <person name="Semedo-Aguiar A.P."/>
            <person name="Silva A.D."/>
            <person name="Pereira-Leal J.B."/>
            <person name="Leite R.B."/>
        </authorList>
    </citation>
    <scope>NUCLEOTIDE SEQUENCE [LARGE SCALE GENOMIC DNA]</scope>
    <source>
        <strain evidence="1 2">IPMA8</strain>
    </source>
</reference>
<accession>A0ABX2CRE8</accession>